<organism evidence="1 2">
    <name type="scientific">Amycolatopsis rifamycinica</name>
    <dbReference type="NCBI Taxonomy" id="287986"/>
    <lineage>
        <taxon>Bacteria</taxon>
        <taxon>Bacillati</taxon>
        <taxon>Actinomycetota</taxon>
        <taxon>Actinomycetes</taxon>
        <taxon>Pseudonocardiales</taxon>
        <taxon>Pseudonocardiaceae</taxon>
        <taxon>Amycolatopsis</taxon>
    </lineage>
</organism>
<sequence length="286" mass="30540">MSYDDLAGLRVSVDNGVATATLDHPPLNLMDGVLLPSLRGFVNRVRHDIDVRVVVFDSADPEFFSAHGDMAYLTDPEALPAATAAAIAAAPDVPVPDGMNILEALSDEVRGLPQVTIGKIAGFARGAGNEFLMSLDMRFAAIGRSGQAQPEAVMDILPGGGGTVHMTRLLGRERALELLLGGELIGAELAERYGLVNRALPADEIDAFVGRLTRRIARLRPEVVAAIKATVETITPKVPHQAYAVENTALFSLFTEDMIASAHKQLAAGVQTREGERDLERILDSL</sequence>
<dbReference type="InterPro" id="IPR001753">
    <property type="entry name" value="Enoyl-CoA_hydra/iso"/>
</dbReference>
<proteinExistence type="predicted"/>
<name>A0A066U2B5_9PSEU</name>
<dbReference type="Proteomes" id="UP000027345">
    <property type="component" value="Unassembled WGS sequence"/>
</dbReference>
<dbReference type="OrthoDB" id="9775794at2"/>
<dbReference type="InterPro" id="IPR029045">
    <property type="entry name" value="ClpP/crotonase-like_dom_sf"/>
</dbReference>
<dbReference type="eggNOG" id="COG1024">
    <property type="taxonomic scope" value="Bacteria"/>
</dbReference>
<accession>A0A066U2B5</accession>
<dbReference type="Gene3D" id="3.90.226.10">
    <property type="entry name" value="2-enoyl-CoA Hydratase, Chain A, domain 1"/>
    <property type="match status" value="1"/>
</dbReference>
<dbReference type="SUPFAM" id="SSF52096">
    <property type="entry name" value="ClpP/crotonase"/>
    <property type="match status" value="1"/>
</dbReference>
<dbReference type="PANTHER" id="PTHR11941">
    <property type="entry name" value="ENOYL-COA HYDRATASE-RELATED"/>
    <property type="match status" value="1"/>
</dbReference>
<evidence type="ECO:0000313" key="1">
    <source>
        <dbReference type="EMBL" id="KDN21596.1"/>
    </source>
</evidence>
<dbReference type="STRING" id="287986.DV20_14040"/>
<gene>
    <name evidence="1" type="ORF">DV20_14040</name>
</gene>
<dbReference type="PANTHER" id="PTHR11941:SF54">
    <property type="entry name" value="ENOYL-COA HYDRATASE, MITOCHONDRIAL"/>
    <property type="match status" value="1"/>
</dbReference>
<dbReference type="GO" id="GO:0003824">
    <property type="term" value="F:catalytic activity"/>
    <property type="evidence" value="ECO:0007669"/>
    <property type="project" value="UniProtKB-ARBA"/>
</dbReference>
<evidence type="ECO:0000313" key="2">
    <source>
        <dbReference type="Proteomes" id="UP000027345"/>
    </source>
</evidence>
<dbReference type="AlphaFoldDB" id="A0A066U2B5"/>
<protein>
    <submittedName>
        <fullName evidence="1">Enoyl-CoA hydratase</fullName>
    </submittedName>
</protein>
<dbReference type="RefSeq" id="WP_043780132.1">
    <property type="nucleotide sequence ID" value="NZ_JMQI01000027.1"/>
</dbReference>
<dbReference type="EMBL" id="JMQI01000027">
    <property type="protein sequence ID" value="KDN21596.1"/>
    <property type="molecule type" value="Genomic_DNA"/>
</dbReference>
<dbReference type="Pfam" id="PF00378">
    <property type="entry name" value="ECH_1"/>
    <property type="match status" value="1"/>
</dbReference>
<dbReference type="CDD" id="cd06558">
    <property type="entry name" value="crotonase-like"/>
    <property type="match status" value="1"/>
</dbReference>
<keyword evidence="2" id="KW-1185">Reference proteome</keyword>
<reference evidence="1 2" key="1">
    <citation type="submission" date="2014-05" db="EMBL/GenBank/DDBJ databases">
        <title>Draft genome sequence of Amycolatopsis rifamycinica DSM 46095.</title>
        <authorList>
            <person name="Lal R."/>
            <person name="Saxena A."/>
            <person name="Kumari R."/>
            <person name="Mukherjee U."/>
            <person name="Singh P."/>
            <person name="Sangwan N."/>
            <person name="Mahato N.K."/>
        </authorList>
    </citation>
    <scope>NUCLEOTIDE SEQUENCE [LARGE SCALE GENOMIC DNA]</scope>
    <source>
        <strain evidence="1 2">DSM 46095</strain>
    </source>
</reference>
<comment type="caution">
    <text evidence="1">The sequence shown here is derived from an EMBL/GenBank/DDBJ whole genome shotgun (WGS) entry which is preliminary data.</text>
</comment>
<dbReference type="GO" id="GO:0006635">
    <property type="term" value="P:fatty acid beta-oxidation"/>
    <property type="evidence" value="ECO:0007669"/>
    <property type="project" value="TreeGrafter"/>
</dbReference>